<name>A0ABN7A6D3_9HEMI</name>
<evidence type="ECO:0000256" key="2">
    <source>
        <dbReference type="ARBA" id="ARBA00025700"/>
    </source>
</evidence>
<protein>
    <submittedName>
        <fullName evidence="4">Transcription factor kayak</fullName>
    </submittedName>
</protein>
<sequence>MASRFSGAIQIANLDDFITPSQECIKPVEIQKEKPRTGSKIRIEEDGSYVNVSGDKVEKLVRVDITLADCLACSGCITTAETVLVTQQSHEEMLRIFRNKEAENKKLIVVSIAVQTVVSIAQAVNLAPETCLGKLTGLFRRLGADMVLDIGLAEDLALIEEFKEFTARYKRFVNGDKSALPMLASTCPGWVCYTEKTKSHLLPNLSSCRSPQQIMGRLVKSHFSDRASPSEIYHVTLMPCYDKKLEASRTQFTISDVRDVDCVVTPVEIVSLIKEVSGECGLASEDESDLDWPWEFLEKYQPLTRPAGSGSGGYAQHILAEFSKEMGIDEIPPFSNVNRRVDMQMAHLQTLELKIAVVTGFRNIQNLVNKMKRGTCDYHYVEVMACPTGCLNGGAQVKGQLKEVEGAYNDLPVRNVGDLLQFYNKWFGDVNSPEVEQQLHTTFEAVTYNPNPLGIKW</sequence>
<dbReference type="SUPFAM" id="SSF53920">
    <property type="entry name" value="Fe-only hydrogenase"/>
    <property type="match status" value="1"/>
</dbReference>
<dbReference type="Proteomes" id="UP001307889">
    <property type="component" value="Chromosome 1"/>
</dbReference>
<dbReference type="EMBL" id="AP028909">
    <property type="protein sequence ID" value="BES87746.1"/>
    <property type="molecule type" value="Genomic_DNA"/>
</dbReference>
<accession>A0ABN7A6D3</accession>
<dbReference type="InterPro" id="IPR004108">
    <property type="entry name" value="Fe_hydrogenase_lsu_C"/>
</dbReference>
<evidence type="ECO:0000313" key="5">
    <source>
        <dbReference type="Proteomes" id="UP001307889"/>
    </source>
</evidence>
<dbReference type="PANTHER" id="PTHR11615">
    <property type="entry name" value="NITRATE, FORMATE, IRON DEHYDROGENASE"/>
    <property type="match status" value="1"/>
</dbReference>
<keyword evidence="5" id="KW-1185">Reference proteome</keyword>
<dbReference type="Gene3D" id="3.40.50.1780">
    <property type="match status" value="1"/>
</dbReference>
<dbReference type="InterPro" id="IPR050340">
    <property type="entry name" value="Cytosolic_Fe-S_CAF"/>
</dbReference>
<feature type="domain" description="Iron hydrogenase large subunit C-terminal" evidence="3">
    <location>
        <begin position="107"/>
        <end position="394"/>
    </location>
</feature>
<gene>
    <name evidence="4" type="ORF">NTJ_00552</name>
</gene>
<dbReference type="Gene3D" id="3.40.950.10">
    <property type="entry name" value="Fe-only Hydrogenase (Larger Subunit), Chain L, domain 3"/>
    <property type="match status" value="1"/>
</dbReference>
<comment type="similarity">
    <text evidence="1">Belongs to the NARF family.</text>
</comment>
<dbReference type="Pfam" id="PF02906">
    <property type="entry name" value="Fe_hyd_lg_C"/>
    <property type="match status" value="1"/>
</dbReference>
<evidence type="ECO:0000259" key="3">
    <source>
        <dbReference type="Pfam" id="PF02906"/>
    </source>
</evidence>
<organism evidence="4 5">
    <name type="scientific">Nesidiocoris tenuis</name>
    <dbReference type="NCBI Taxonomy" id="355587"/>
    <lineage>
        <taxon>Eukaryota</taxon>
        <taxon>Metazoa</taxon>
        <taxon>Ecdysozoa</taxon>
        <taxon>Arthropoda</taxon>
        <taxon>Hexapoda</taxon>
        <taxon>Insecta</taxon>
        <taxon>Pterygota</taxon>
        <taxon>Neoptera</taxon>
        <taxon>Paraneoptera</taxon>
        <taxon>Hemiptera</taxon>
        <taxon>Heteroptera</taxon>
        <taxon>Panheteroptera</taxon>
        <taxon>Cimicomorpha</taxon>
        <taxon>Miridae</taxon>
        <taxon>Dicyphina</taxon>
        <taxon>Nesidiocoris</taxon>
    </lineage>
</organism>
<dbReference type="InterPro" id="IPR009016">
    <property type="entry name" value="Fe_hydrogenase"/>
</dbReference>
<comment type="function">
    <text evidence="2">Component of the cytosolic iron-sulfur (Fe/S) protein assembly machinery. Required for maturation of extramitochondrial Fe/S proteins.</text>
</comment>
<evidence type="ECO:0000313" key="4">
    <source>
        <dbReference type="EMBL" id="BES87746.1"/>
    </source>
</evidence>
<proteinExistence type="inferred from homology"/>
<reference evidence="4 5" key="1">
    <citation type="submission" date="2023-09" db="EMBL/GenBank/DDBJ databases">
        <title>Nesidiocoris tenuis whole genome shotgun sequence.</title>
        <authorList>
            <person name="Shibata T."/>
            <person name="Shimoda M."/>
            <person name="Kobayashi T."/>
            <person name="Uehara T."/>
        </authorList>
    </citation>
    <scope>NUCLEOTIDE SEQUENCE [LARGE SCALE GENOMIC DNA]</scope>
    <source>
        <strain evidence="4 5">Japan</strain>
    </source>
</reference>
<evidence type="ECO:0000256" key="1">
    <source>
        <dbReference type="ARBA" id="ARBA00006596"/>
    </source>
</evidence>